<evidence type="ECO:0000313" key="10">
    <source>
        <dbReference type="Proteomes" id="UP001501578"/>
    </source>
</evidence>
<evidence type="ECO:0000259" key="8">
    <source>
        <dbReference type="SMART" id="SM00670"/>
    </source>
</evidence>
<sequence>MAVSSNPSTGKRTYVLDTSVLLADPAAMTRFAEHEVVLPIVVITELEGKRHHPELGYFARKALRYLDDLRVQHGRLDEPIPAGDGTIRVELNHSDPSILPVGFRMGDNDTRILTVARSLAAEGCDVVLVSKDLPLRVKAASVGLAAEEYRAELVVESGWTGMAELQTTTEDVEALFEHSIADLEEARELPTHTGLRLLSAKGSALGRVLPDKSVKLVRGDREVFGLHGRSAEQRIALDLLMDPEIGIVSLGGRAGTGKSALALCAGLEAVLERRQHRKVVVFRPIYAVGGQELGYLPGTEGDKMGPWAQAVYDTLGAVTSPEVIEEVLDRGMLEVLPLTHIRGRSLHDAFVIVDEAQSLERGVLLTVLSRIGANSRVVLTHDIAQRDNLRVGRHDGVVAVVEKLKGHPLFAHVTLTRSERSPIAALVTEMLEDITL</sequence>
<dbReference type="EMBL" id="BAAAHQ010000044">
    <property type="protein sequence ID" value="GAA0949282.1"/>
    <property type="molecule type" value="Genomic_DNA"/>
</dbReference>
<dbReference type="InterPro" id="IPR029060">
    <property type="entry name" value="PIN-like_dom_sf"/>
</dbReference>
<keyword evidence="2" id="KW-0479">Metal-binding</keyword>
<evidence type="ECO:0000256" key="7">
    <source>
        <dbReference type="ARBA" id="ARBA00046345"/>
    </source>
</evidence>
<proteinExistence type="inferred from homology"/>
<dbReference type="Gene3D" id="3.40.50.1010">
    <property type="entry name" value="5'-nuclease"/>
    <property type="match status" value="1"/>
</dbReference>
<dbReference type="SUPFAM" id="SSF88723">
    <property type="entry name" value="PIN domain-like"/>
    <property type="match status" value="1"/>
</dbReference>
<dbReference type="Pfam" id="PF02562">
    <property type="entry name" value="PhoH"/>
    <property type="match status" value="1"/>
</dbReference>
<evidence type="ECO:0000256" key="5">
    <source>
        <dbReference type="ARBA" id="ARBA00022840"/>
    </source>
</evidence>
<reference evidence="10" key="1">
    <citation type="journal article" date="2019" name="Int. J. Syst. Evol. Microbiol.">
        <title>The Global Catalogue of Microorganisms (GCM) 10K type strain sequencing project: providing services to taxonomists for standard genome sequencing and annotation.</title>
        <authorList>
            <consortium name="The Broad Institute Genomics Platform"/>
            <consortium name="The Broad Institute Genome Sequencing Center for Infectious Disease"/>
            <person name="Wu L."/>
            <person name="Ma J."/>
        </authorList>
    </citation>
    <scope>NUCLEOTIDE SEQUENCE [LARGE SCALE GENOMIC DNA]</scope>
    <source>
        <strain evidence="10">JCM 11136</strain>
    </source>
</reference>
<keyword evidence="3" id="KW-0547">Nucleotide-binding</keyword>
<dbReference type="PANTHER" id="PTHR30473">
    <property type="entry name" value="PROTEIN PHOH"/>
    <property type="match status" value="1"/>
</dbReference>
<dbReference type="SUPFAM" id="SSF52540">
    <property type="entry name" value="P-loop containing nucleoside triphosphate hydrolases"/>
    <property type="match status" value="1"/>
</dbReference>
<accession>A0ABP4BI99</accession>
<gene>
    <name evidence="9" type="ORF">GCM10009560_67350</name>
</gene>
<dbReference type="Gene3D" id="3.40.50.300">
    <property type="entry name" value="P-loop containing nucleotide triphosphate hydrolases"/>
    <property type="match status" value="1"/>
</dbReference>
<keyword evidence="5" id="KW-0067">ATP-binding</keyword>
<name>A0ABP4BI99_9ACTN</name>
<evidence type="ECO:0000256" key="3">
    <source>
        <dbReference type="ARBA" id="ARBA00022741"/>
    </source>
</evidence>
<feature type="domain" description="PIN" evidence="8">
    <location>
        <begin position="12"/>
        <end position="137"/>
    </location>
</feature>
<protein>
    <submittedName>
        <fullName evidence="9">PhoH family protein</fullName>
    </submittedName>
</protein>
<evidence type="ECO:0000256" key="2">
    <source>
        <dbReference type="ARBA" id="ARBA00022723"/>
    </source>
</evidence>
<comment type="caution">
    <text evidence="9">The sequence shown here is derived from an EMBL/GenBank/DDBJ whole genome shotgun (WGS) entry which is preliminary data.</text>
</comment>
<organism evidence="9 10">
    <name type="scientific">Nonomuraea longicatena</name>
    <dbReference type="NCBI Taxonomy" id="83682"/>
    <lineage>
        <taxon>Bacteria</taxon>
        <taxon>Bacillati</taxon>
        <taxon>Actinomycetota</taxon>
        <taxon>Actinomycetes</taxon>
        <taxon>Streptosporangiales</taxon>
        <taxon>Streptosporangiaceae</taxon>
        <taxon>Nonomuraea</taxon>
    </lineage>
</organism>
<dbReference type="SMART" id="SM00670">
    <property type="entry name" value="PINc"/>
    <property type="match status" value="1"/>
</dbReference>
<dbReference type="CDD" id="cd09883">
    <property type="entry name" value="PIN_VapC_PhoHL-ATPase"/>
    <property type="match status" value="1"/>
</dbReference>
<dbReference type="Pfam" id="PF13638">
    <property type="entry name" value="PIN_4"/>
    <property type="match status" value="1"/>
</dbReference>
<dbReference type="InterPro" id="IPR002716">
    <property type="entry name" value="PIN_dom"/>
</dbReference>
<dbReference type="PANTHER" id="PTHR30473:SF2">
    <property type="entry name" value="PIN DOMAIN-CONTAINING PROTEIN"/>
    <property type="match status" value="1"/>
</dbReference>
<dbReference type="Proteomes" id="UP001501578">
    <property type="component" value="Unassembled WGS sequence"/>
</dbReference>
<dbReference type="InterPro" id="IPR027417">
    <property type="entry name" value="P-loop_NTPase"/>
</dbReference>
<evidence type="ECO:0000313" key="9">
    <source>
        <dbReference type="EMBL" id="GAA0949282.1"/>
    </source>
</evidence>
<keyword evidence="10" id="KW-1185">Reference proteome</keyword>
<evidence type="ECO:0000256" key="6">
    <source>
        <dbReference type="ARBA" id="ARBA00022842"/>
    </source>
</evidence>
<keyword evidence="6" id="KW-0460">Magnesium</keyword>
<comment type="similarity">
    <text evidence="7">In the N-terminal section; belongs to the PINc/VapC protein family.</text>
</comment>
<keyword evidence="1" id="KW-0540">Nuclease</keyword>
<evidence type="ECO:0000256" key="4">
    <source>
        <dbReference type="ARBA" id="ARBA00022801"/>
    </source>
</evidence>
<dbReference type="RefSeq" id="WP_343954274.1">
    <property type="nucleotide sequence ID" value="NZ_BAAAHQ010000044.1"/>
</dbReference>
<dbReference type="InterPro" id="IPR003714">
    <property type="entry name" value="PhoH"/>
</dbReference>
<keyword evidence="4" id="KW-0378">Hydrolase</keyword>
<evidence type="ECO:0000256" key="1">
    <source>
        <dbReference type="ARBA" id="ARBA00022722"/>
    </source>
</evidence>
<dbReference type="InterPro" id="IPR051451">
    <property type="entry name" value="PhoH2-like"/>
</dbReference>